<organism evidence="3 4">
    <name type="scientific">Diplocloster agilis</name>
    <dbReference type="NCBI Taxonomy" id="2850323"/>
    <lineage>
        <taxon>Bacteria</taxon>
        <taxon>Bacillati</taxon>
        <taxon>Bacillota</taxon>
        <taxon>Clostridia</taxon>
        <taxon>Lachnospirales</taxon>
        <taxon>Lachnospiraceae</taxon>
        <taxon>Diplocloster</taxon>
    </lineage>
</organism>
<dbReference type="Proteomes" id="UP000712157">
    <property type="component" value="Unassembled WGS sequence"/>
</dbReference>
<reference evidence="3" key="1">
    <citation type="submission" date="2021-06" db="EMBL/GenBank/DDBJ databases">
        <title>Description of novel taxa of the family Lachnospiraceae.</title>
        <authorList>
            <person name="Chaplin A.V."/>
            <person name="Sokolova S.R."/>
            <person name="Pikina A.P."/>
            <person name="Korzhanova M."/>
            <person name="Belova V."/>
            <person name="Korostin D."/>
            <person name="Efimov B.A."/>
        </authorList>
    </citation>
    <scope>NUCLEOTIDE SEQUENCE</scope>
    <source>
        <strain evidence="3">ASD5720</strain>
    </source>
</reference>
<dbReference type="InterPro" id="IPR038610">
    <property type="entry name" value="FliK-like_C_sf"/>
</dbReference>
<keyword evidence="3" id="KW-0966">Cell projection</keyword>
<feature type="compositionally biased region" description="Basic and acidic residues" evidence="1">
    <location>
        <begin position="11"/>
        <end position="39"/>
    </location>
</feature>
<feature type="compositionally biased region" description="Low complexity" evidence="1">
    <location>
        <begin position="198"/>
        <end position="217"/>
    </location>
</feature>
<dbReference type="RefSeq" id="WP_238723169.1">
    <property type="nucleotide sequence ID" value="NZ_JAHQCW010000055.1"/>
</dbReference>
<dbReference type="AlphaFoldDB" id="A0A949NI34"/>
<feature type="region of interest" description="Disordered" evidence="1">
    <location>
        <begin position="192"/>
        <end position="230"/>
    </location>
</feature>
<proteinExistence type="predicted"/>
<evidence type="ECO:0000313" key="4">
    <source>
        <dbReference type="Proteomes" id="UP000712157"/>
    </source>
</evidence>
<feature type="compositionally biased region" description="Basic and acidic residues" evidence="1">
    <location>
        <begin position="95"/>
        <end position="111"/>
    </location>
</feature>
<dbReference type="Gene3D" id="3.30.750.140">
    <property type="match status" value="1"/>
</dbReference>
<evidence type="ECO:0000259" key="2">
    <source>
        <dbReference type="Pfam" id="PF02120"/>
    </source>
</evidence>
<gene>
    <name evidence="3" type="ORF">KTH89_22430</name>
</gene>
<keyword evidence="4" id="KW-1185">Reference proteome</keyword>
<dbReference type="InterPro" id="IPR021136">
    <property type="entry name" value="Flagellar_hook_control-like_C"/>
</dbReference>
<sequence>MNVQSVNSEYVRMDGKPQQKGKEASDFMDILKKSLEAPKTRKSGVNEGSETQKQKNTGQKEKAEGKGSAQEAPDGRSEDSAVTSGKTGNEAETAGVDKKPEDDGGKTKEPVTDALLMQEAAALVQIPQALLAEPEEILQAEDAASLNQNPTDPVPVLASAMQAAEGIKTDGQIGSATQGRKLADAQGAVLEDSDQTPAVQAENAAAKAGQAGNAGNQTQEWTAMSGQDPGEPVSYQDMLKARADQMKSMASGNTRSTEEGTPSEKASAVDADDLQKKVNEGVYLPPVRTSAMADRYEAPAVDNSQMTPNTPLAEQLRGGIEQGMARGLNQFTIRLKPEGLGEIVIHMVSAGGKIAMSIGVSNSETQRMLNSEMLNLREALQPLHAEVEEIYQNSQGGLDFMNYQQDLNRQQWSMDQQGTGRFRHGTFVGEETEEAPGEVQQMHLYTQQQAMNRLYAYI</sequence>
<evidence type="ECO:0000313" key="3">
    <source>
        <dbReference type="EMBL" id="MBU9739293.1"/>
    </source>
</evidence>
<keyword evidence="3" id="KW-0969">Cilium</keyword>
<dbReference type="EMBL" id="JAHQCW010000055">
    <property type="protein sequence ID" value="MBU9739293.1"/>
    <property type="molecule type" value="Genomic_DNA"/>
</dbReference>
<feature type="region of interest" description="Disordered" evidence="1">
    <location>
        <begin position="1"/>
        <end position="113"/>
    </location>
</feature>
<name>A0A949NI34_9FIRM</name>
<evidence type="ECO:0000256" key="1">
    <source>
        <dbReference type="SAM" id="MobiDB-lite"/>
    </source>
</evidence>
<protein>
    <submittedName>
        <fullName evidence="3">Flagellar hook-length control protein FliK</fullName>
    </submittedName>
</protein>
<accession>A0A949NI34</accession>
<dbReference type="Pfam" id="PF02120">
    <property type="entry name" value="Flg_hook"/>
    <property type="match status" value="1"/>
</dbReference>
<keyword evidence="3" id="KW-0282">Flagellum</keyword>
<feature type="compositionally biased region" description="Basic and acidic residues" evidence="1">
    <location>
        <begin position="50"/>
        <end position="65"/>
    </location>
</feature>
<comment type="caution">
    <text evidence="3">The sequence shown here is derived from an EMBL/GenBank/DDBJ whole genome shotgun (WGS) entry which is preliminary data.</text>
</comment>
<dbReference type="CDD" id="cd17470">
    <property type="entry name" value="T3SS_Flik_C"/>
    <property type="match status" value="1"/>
</dbReference>
<feature type="region of interest" description="Disordered" evidence="1">
    <location>
        <begin position="246"/>
        <end position="271"/>
    </location>
</feature>
<feature type="domain" description="Flagellar hook-length control protein-like C-terminal" evidence="2">
    <location>
        <begin position="322"/>
        <end position="396"/>
    </location>
</feature>